<gene>
    <name evidence="3" type="ORF">Spa11_04230</name>
</gene>
<evidence type="ECO:0000313" key="4">
    <source>
        <dbReference type="Proteomes" id="UP000316426"/>
    </source>
</evidence>
<evidence type="ECO:0000256" key="2">
    <source>
        <dbReference type="SAM" id="Phobius"/>
    </source>
</evidence>
<dbReference type="Proteomes" id="UP000316426">
    <property type="component" value="Chromosome"/>
</dbReference>
<dbReference type="KEGG" id="bmei:Spa11_04230"/>
<sequence>MLATSILSLVLLALAGVLLDSHRREWAVARVERQRGDDASPQWRFARRRVVRRNSATVAIAVVGVLVALWPVTPREPFWVAAYMAVLVSLAGLIFLLGVGDAWASSRYYRAEGRRRLADETRSLAQLVESQRKAQPKAQYKVSSDTEGKGR</sequence>
<feature type="transmembrane region" description="Helical" evidence="2">
    <location>
        <begin position="54"/>
        <end position="72"/>
    </location>
</feature>
<keyword evidence="2" id="KW-1133">Transmembrane helix</keyword>
<reference evidence="3 4" key="1">
    <citation type="submission" date="2019-02" db="EMBL/GenBank/DDBJ databases">
        <title>Deep-cultivation of Planctomycetes and their phenomic and genomic characterization uncovers novel biology.</title>
        <authorList>
            <person name="Wiegand S."/>
            <person name="Jogler M."/>
            <person name="Boedeker C."/>
            <person name="Pinto D."/>
            <person name="Vollmers J."/>
            <person name="Rivas-Marin E."/>
            <person name="Kohn T."/>
            <person name="Peeters S.H."/>
            <person name="Heuer A."/>
            <person name="Rast P."/>
            <person name="Oberbeckmann S."/>
            <person name="Bunk B."/>
            <person name="Jeske O."/>
            <person name="Meyerdierks A."/>
            <person name="Storesund J.E."/>
            <person name="Kallscheuer N."/>
            <person name="Luecker S."/>
            <person name="Lage O.M."/>
            <person name="Pohl T."/>
            <person name="Merkel B.J."/>
            <person name="Hornburger P."/>
            <person name="Mueller R.-W."/>
            <person name="Bruemmer F."/>
            <person name="Labrenz M."/>
            <person name="Spormann A.M."/>
            <person name="Op den Camp H."/>
            <person name="Overmann J."/>
            <person name="Amann R."/>
            <person name="Jetten M.S.M."/>
            <person name="Mascher T."/>
            <person name="Medema M.H."/>
            <person name="Devos D.P."/>
            <person name="Kaster A.-K."/>
            <person name="Ovreas L."/>
            <person name="Rohde M."/>
            <person name="Galperin M.Y."/>
            <person name="Jogler C."/>
        </authorList>
    </citation>
    <scope>NUCLEOTIDE SEQUENCE [LARGE SCALE GENOMIC DNA]</scope>
    <source>
        <strain evidence="3 4">Spa11</strain>
    </source>
</reference>
<name>A0A518K3B0_9BACT</name>
<accession>A0A518K3B0</accession>
<feature type="region of interest" description="Disordered" evidence="1">
    <location>
        <begin position="129"/>
        <end position="151"/>
    </location>
</feature>
<dbReference type="RefSeq" id="WP_145106247.1">
    <property type="nucleotide sequence ID" value="NZ_CP036349.1"/>
</dbReference>
<keyword evidence="4" id="KW-1185">Reference proteome</keyword>
<evidence type="ECO:0000313" key="3">
    <source>
        <dbReference type="EMBL" id="QDV72250.1"/>
    </source>
</evidence>
<protein>
    <submittedName>
        <fullName evidence="3">Uncharacterized protein</fullName>
    </submittedName>
</protein>
<organism evidence="3 4">
    <name type="scientific">Botrimarina mediterranea</name>
    <dbReference type="NCBI Taxonomy" id="2528022"/>
    <lineage>
        <taxon>Bacteria</taxon>
        <taxon>Pseudomonadati</taxon>
        <taxon>Planctomycetota</taxon>
        <taxon>Planctomycetia</taxon>
        <taxon>Pirellulales</taxon>
        <taxon>Lacipirellulaceae</taxon>
        <taxon>Botrimarina</taxon>
    </lineage>
</organism>
<evidence type="ECO:0000256" key="1">
    <source>
        <dbReference type="SAM" id="MobiDB-lite"/>
    </source>
</evidence>
<keyword evidence="2" id="KW-0812">Transmembrane</keyword>
<dbReference type="AlphaFoldDB" id="A0A518K3B0"/>
<dbReference type="EMBL" id="CP036349">
    <property type="protein sequence ID" value="QDV72250.1"/>
    <property type="molecule type" value="Genomic_DNA"/>
</dbReference>
<keyword evidence="2" id="KW-0472">Membrane</keyword>
<feature type="transmembrane region" description="Helical" evidence="2">
    <location>
        <begin position="78"/>
        <end position="100"/>
    </location>
</feature>
<proteinExistence type="predicted"/>